<feature type="region of interest" description="Disordered" evidence="1">
    <location>
        <begin position="175"/>
        <end position="214"/>
    </location>
</feature>
<protein>
    <submittedName>
        <fullName evidence="2">Uncharacterized protein</fullName>
    </submittedName>
</protein>
<name>A0A6A4SA53_SCOMX</name>
<dbReference type="Proteomes" id="UP000438429">
    <property type="component" value="Unassembled WGS sequence"/>
</dbReference>
<comment type="caution">
    <text evidence="2">The sequence shown here is derived from an EMBL/GenBank/DDBJ whole genome shotgun (WGS) entry which is preliminary data.</text>
</comment>
<dbReference type="EMBL" id="VEVO01000017">
    <property type="protein sequence ID" value="KAF0028530.1"/>
    <property type="molecule type" value="Genomic_DNA"/>
</dbReference>
<organism evidence="2 3">
    <name type="scientific">Scophthalmus maximus</name>
    <name type="common">Turbot</name>
    <name type="synonym">Psetta maxima</name>
    <dbReference type="NCBI Taxonomy" id="52904"/>
    <lineage>
        <taxon>Eukaryota</taxon>
        <taxon>Metazoa</taxon>
        <taxon>Chordata</taxon>
        <taxon>Craniata</taxon>
        <taxon>Vertebrata</taxon>
        <taxon>Euteleostomi</taxon>
        <taxon>Actinopterygii</taxon>
        <taxon>Neopterygii</taxon>
        <taxon>Teleostei</taxon>
        <taxon>Neoteleostei</taxon>
        <taxon>Acanthomorphata</taxon>
        <taxon>Carangaria</taxon>
        <taxon>Pleuronectiformes</taxon>
        <taxon>Pleuronectoidei</taxon>
        <taxon>Scophthalmidae</taxon>
        <taxon>Scophthalmus</taxon>
    </lineage>
</organism>
<proteinExistence type="predicted"/>
<sequence length="214" mass="22499">MTESCTICSVAAVTSVLNVNRCHGSVCVSGEVKYEQSTCSHGSCDTSSLCRALCPHISTGRRSNTFHPGSLILVDGLLSTRSGSSSSKVPFGSPGSESCSEVGPPRRILISGDTVYSIPAPSFGEQRDGSGTRLVLSPGVGPTLFVNDLIWKRDIRAAGVSTWLRDVMKQTDRWSVDRTSNSGRPQDAGGCGEVGGELRADESCGPAESQEART</sequence>
<accession>A0A6A4SA53</accession>
<dbReference type="AlphaFoldDB" id="A0A6A4SA53"/>
<evidence type="ECO:0000313" key="2">
    <source>
        <dbReference type="EMBL" id="KAF0028530.1"/>
    </source>
</evidence>
<gene>
    <name evidence="2" type="ORF">F2P81_019617</name>
</gene>
<evidence type="ECO:0000256" key="1">
    <source>
        <dbReference type="SAM" id="MobiDB-lite"/>
    </source>
</evidence>
<reference evidence="2 3" key="1">
    <citation type="submission" date="2019-06" db="EMBL/GenBank/DDBJ databases">
        <title>Draft genomes of female and male turbot (Scophthalmus maximus).</title>
        <authorList>
            <person name="Xu H."/>
            <person name="Xu X.-W."/>
            <person name="Shao C."/>
            <person name="Chen S."/>
        </authorList>
    </citation>
    <scope>NUCLEOTIDE SEQUENCE [LARGE SCALE GENOMIC DNA]</scope>
    <source>
        <strain evidence="2">Ysfricsl-2016a</strain>
        <tissue evidence="2">Blood</tissue>
    </source>
</reference>
<evidence type="ECO:0000313" key="3">
    <source>
        <dbReference type="Proteomes" id="UP000438429"/>
    </source>
</evidence>